<gene>
    <name evidence="4" type="ORF">RD792_000205</name>
</gene>
<dbReference type="PANTHER" id="PTHR31623:SF55">
    <property type="entry name" value="VINORINE SYNTHASE"/>
    <property type="match status" value="1"/>
</dbReference>
<dbReference type="Proteomes" id="UP001291926">
    <property type="component" value="Unassembled WGS sequence"/>
</dbReference>
<sequence>MVVAKKILYIDPNNLCNLPHFMGLSVNHQFFARFSVSTLSNNNAYNETTGKRIDQTGLQVEIISKENIKPASPTPDHLRTYDVSVLDQLLPNIYMPFVYFYPNNHQINDHLKFRRQLLKRSLSEILPSFYPLAGKVKNNRQIDCNDDGVYYVEAKVNTDLSDFLKQPNLKSIHKFLPMDPNSLELLFSQTYLVMIQVTVFDCGGIAIGLYTSHKIMDGSSHATFLKAWAAAAHGESSNSIVENISPSFISPSIFPSNPALPEDATLVWLPPLSKPKKRATKRFLFGSSSIINLKKKAAAPSRVTAVTGLLWKCVMAASKNNYCDPVIRSSILLMLVNLRDKSLPPMPNYSIGNIIWTTTPTKCIPCDDDLELDSIVQRLQNAIDEINSDFIEKMKREEFSLKVGELLHEMRKFYLDDQNIELMYVTSMCNTGIYEAADFGWGNPIWVSVGNADADHPLLANVVMLMDTRSGKGIEAWVTLSEEEMAVLEKDPELLAFASSNPSPLETDD</sequence>
<keyword evidence="3" id="KW-0012">Acyltransferase</keyword>
<dbReference type="Gene3D" id="3.30.559.10">
    <property type="entry name" value="Chloramphenicol acetyltransferase-like domain"/>
    <property type="match status" value="2"/>
</dbReference>
<evidence type="ECO:0000256" key="1">
    <source>
        <dbReference type="ARBA" id="ARBA00009861"/>
    </source>
</evidence>
<proteinExistence type="inferred from homology"/>
<evidence type="ECO:0000256" key="3">
    <source>
        <dbReference type="ARBA" id="ARBA00023315"/>
    </source>
</evidence>
<protein>
    <submittedName>
        <fullName evidence="4">Uncharacterized protein</fullName>
    </submittedName>
</protein>
<evidence type="ECO:0000313" key="4">
    <source>
        <dbReference type="EMBL" id="KAK4492880.1"/>
    </source>
</evidence>
<evidence type="ECO:0000313" key="5">
    <source>
        <dbReference type="Proteomes" id="UP001291926"/>
    </source>
</evidence>
<comment type="caution">
    <text evidence="4">The sequence shown here is derived from an EMBL/GenBank/DDBJ whole genome shotgun (WGS) entry which is preliminary data.</text>
</comment>
<keyword evidence="2" id="KW-0808">Transferase</keyword>
<dbReference type="EMBL" id="JAYDYQ010001086">
    <property type="protein sequence ID" value="KAK4492880.1"/>
    <property type="molecule type" value="Genomic_DNA"/>
</dbReference>
<reference evidence="4 5" key="1">
    <citation type="journal article" date="2023" name="bioRxiv">
        <title>Genome report: Whole genome sequence and annotation of Penstemon davidsonii.</title>
        <authorList>
            <person name="Ostevik K.L."/>
            <person name="Alabady M."/>
            <person name="Zhang M."/>
            <person name="Rausher M.D."/>
        </authorList>
    </citation>
    <scope>NUCLEOTIDE SEQUENCE [LARGE SCALE GENOMIC DNA]</scope>
    <source>
        <strain evidence="4">DNT005</strain>
        <tissue evidence="4">Whole leaf</tissue>
    </source>
</reference>
<evidence type="ECO:0000256" key="2">
    <source>
        <dbReference type="ARBA" id="ARBA00022679"/>
    </source>
</evidence>
<accession>A0ABR0DVD6</accession>
<dbReference type="InterPro" id="IPR023213">
    <property type="entry name" value="CAT-like_dom_sf"/>
</dbReference>
<dbReference type="PANTHER" id="PTHR31623">
    <property type="entry name" value="F21J9.9"/>
    <property type="match status" value="1"/>
</dbReference>
<name>A0ABR0DVD6_9LAMI</name>
<keyword evidence="5" id="KW-1185">Reference proteome</keyword>
<organism evidence="4 5">
    <name type="scientific">Penstemon davidsonii</name>
    <dbReference type="NCBI Taxonomy" id="160366"/>
    <lineage>
        <taxon>Eukaryota</taxon>
        <taxon>Viridiplantae</taxon>
        <taxon>Streptophyta</taxon>
        <taxon>Embryophyta</taxon>
        <taxon>Tracheophyta</taxon>
        <taxon>Spermatophyta</taxon>
        <taxon>Magnoliopsida</taxon>
        <taxon>eudicotyledons</taxon>
        <taxon>Gunneridae</taxon>
        <taxon>Pentapetalae</taxon>
        <taxon>asterids</taxon>
        <taxon>lamiids</taxon>
        <taxon>Lamiales</taxon>
        <taxon>Plantaginaceae</taxon>
        <taxon>Cheloneae</taxon>
        <taxon>Penstemon</taxon>
    </lineage>
</organism>
<comment type="similarity">
    <text evidence="1">Belongs to the plant acyltransferase family.</text>
</comment>
<dbReference type="Pfam" id="PF02458">
    <property type="entry name" value="Transferase"/>
    <property type="match status" value="1"/>
</dbReference>